<evidence type="ECO:0000256" key="6">
    <source>
        <dbReference type="SAM" id="MobiDB-lite"/>
    </source>
</evidence>
<feature type="transmembrane region" description="Helical" evidence="7">
    <location>
        <begin position="33"/>
        <end position="51"/>
    </location>
</feature>
<feature type="transmembrane region" description="Helical" evidence="7">
    <location>
        <begin position="264"/>
        <end position="289"/>
    </location>
</feature>
<dbReference type="PROSITE" id="PS50850">
    <property type="entry name" value="MFS"/>
    <property type="match status" value="1"/>
</dbReference>
<reference evidence="9" key="1">
    <citation type="journal article" date="2020" name="Stud. Mycol.">
        <title>101 Dothideomycetes genomes: a test case for predicting lifestyles and emergence of pathogens.</title>
        <authorList>
            <person name="Haridas S."/>
            <person name="Albert R."/>
            <person name="Binder M."/>
            <person name="Bloem J."/>
            <person name="Labutti K."/>
            <person name="Salamov A."/>
            <person name="Andreopoulos B."/>
            <person name="Baker S."/>
            <person name="Barry K."/>
            <person name="Bills G."/>
            <person name="Bluhm B."/>
            <person name="Cannon C."/>
            <person name="Castanera R."/>
            <person name="Culley D."/>
            <person name="Daum C."/>
            <person name="Ezra D."/>
            <person name="Gonzalez J."/>
            <person name="Henrissat B."/>
            <person name="Kuo A."/>
            <person name="Liang C."/>
            <person name="Lipzen A."/>
            <person name="Lutzoni F."/>
            <person name="Magnuson J."/>
            <person name="Mondo S."/>
            <person name="Nolan M."/>
            <person name="Ohm R."/>
            <person name="Pangilinan J."/>
            <person name="Park H.-J."/>
            <person name="Ramirez L."/>
            <person name="Alfaro M."/>
            <person name="Sun H."/>
            <person name="Tritt A."/>
            <person name="Yoshinaga Y."/>
            <person name="Zwiers L.-H."/>
            <person name="Turgeon B."/>
            <person name="Goodwin S."/>
            <person name="Spatafora J."/>
            <person name="Crous P."/>
            <person name="Grigoriev I."/>
        </authorList>
    </citation>
    <scope>NUCLEOTIDE SEQUENCE</scope>
    <source>
        <strain evidence="9">ATCC 36951</strain>
    </source>
</reference>
<dbReference type="CDD" id="cd17323">
    <property type="entry name" value="MFS_Tpo1_MDR_like"/>
    <property type="match status" value="1"/>
</dbReference>
<dbReference type="GO" id="GO:0022857">
    <property type="term" value="F:transmembrane transporter activity"/>
    <property type="evidence" value="ECO:0007669"/>
    <property type="project" value="InterPro"/>
</dbReference>
<accession>A0A6A6C9S2</accession>
<feature type="transmembrane region" description="Helical" evidence="7">
    <location>
        <begin position="71"/>
        <end position="89"/>
    </location>
</feature>
<gene>
    <name evidence="9" type="ORF">M409DRAFT_69032</name>
</gene>
<feature type="region of interest" description="Disordered" evidence="6">
    <location>
        <begin position="499"/>
        <end position="521"/>
    </location>
</feature>
<dbReference type="InterPro" id="IPR020846">
    <property type="entry name" value="MFS_dom"/>
</dbReference>
<keyword evidence="4 7" id="KW-1133">Transmembrane helix</keyword>
<dbReference type="InterPro" id="IPR036259">
    <property type="entry name" value="MFS_trans_sf"/>
</dbReference>
<dbReference type="Gene3D" id="1.20.1250.20">
    <property type="entry name" value="MFS general substrate transporter like domains"/>
    <property type="match status" value="1"/>
</dbReference>
<sequence>MNSPPQDELPTIIGFEDGDQENPYNWSTAKKSVIVILGTLVVVNSTVASALPSGDSPQLQQHFNVSDEIQLVLPNSIFLVGYVLGPFFFAPLSENYGRRFIVVGTFLAYTIFTLAICFAPNWAAFIIFRLLTGIFGSTPISVTSGLFADVLNNPVHRGRSVAWFMAIAAFGPALAPTPSGYLSQYSWRWPFWFGLIFAGACAVPIVFLPETFGPAILAKRARKLRRQDPNANVYGALELKKVSPRLFVTTVLGRPLRMIITEPIVSASCLYLSLIYAVFFMLVQVYPIIFEPIYNFNQGETGLAFLAFAVGSLLALPFCFWWDHILFTAKAKARPWSNKAEYQRLPLGIGFVLISPPEARLPLCMVGSIAVPIGLFWFAWTNGPSVHWIVSIIAGAPFGFGLVWDGNSLGRVRVCGLANFLVDSYRIYSASAMGATSISRSIFGVVMPFAARPMYEALGVAWACSLLGFASLLMCLIPYAFIWYGERLRASSPMCQELAKQDSEVSTPVRQDEEKGDIERK</sequence>
<organism evidence="9 10">
    <name type="scientific">Zasmidium cellare ATCC 36951</name>
    <dbReference type="NCBI Taxonomy" id="1080233"/>
    <lineage>
        <taxon>Eukaryota</taxon>
        <taxon>Fungi</taxon>
        <taxon>Dikarya</taxon>
        <taxon>Ascomycota</taxon>
        <taxon>Pezizomycotina</taxon>
        <taxon>Dothideomycetes</taxon>
        <taxon>Dothideomycetidae</taxon>
        <taxon>Mycosphaerellales</taxon>
        <taxon>Mycosphaerellaceae</taxon>
        <taxon>Zasmidium</taxon>
    </lineage>
</organism>
<feature type="transmembrane region" description="Helical" evidence="7">
    <location>
        <begin position="361"/>
        <end position="380"/>
    </location>
</feature>
<feature type="transmembrane region" description="Helical" evidence="7">
    <location>
        <begin position="191"/>
        <end position="217"/>
    </location>
</feature>
<protein>
    <recommendedName>
        <fullName evidence="8">Major facilitator superfamily (MFS) profile domain-containing protein</fullName>
    </recommendedName>
</protein>
<evidence type="ECO:0000259" key="8">
    <source>
        <dbReference type="PROSITE" id="PS50850"/>
    </source>
</evidence>
<proteinExistence type="inferred from homology"/>
<comment type="similarity">
    <text evidence="2">Belongs to the major facilitator superfamily.</text>
</comment>
<dbReference type="GeneID" id="54571369"/>
<feature type="transmembrane region" description="Helical" evidence="7">
    <location>
        <begin position="425"/>
        <end position="451"/>
    </location>
</feature>
<dbReference type="PANTHER" id="PTHR23502">
    <property type="entry name" value="MAJOR FACILITATOR SUPERFAMILY"/>
    <property type="match status" value="1"/>
</dbReference>
<feature type="domain" description="Major facilitator superfamily (MFS) profile" evidence="8">
    <location>
        <begin position="33"/>
        <end position="488"/>
    </location>
</feature>
<dbReference type="AlphaFoldDB" id="A0A6A6C9S2"/>
<name>A0A6A6C9S2_ZASCE</name>
<feature type="transmembrane region" description="Helical" evidence="7">
    <location>
        <begin position="127"/>
        <end position="148"/>
    </location>
</feature>
<feature type="transmembrane region" description="Helical" evidence="7">
    <location>
        <begin position="101"/>
        <end position="121"/>
    </location>
</feature>
<feature type="transmembrane region" description="Helical" evidence="7">
    <location>
        <begin position="386"/>
        <end position="404"/>
    </location>
</feature>
<feature type="compositionally biased region" description="Basic and acidic residues" evidence="6">
    <location>
        <begin position="510"/>
        <end position="521"/>
    </location>
</feature>
<comment type="subcellular location">
    <subcellularLocation>
        <location evidence="1">Membrane</location>
        <topology evidence="1">Multi-pass membrane protein</topology>
    </subcellularLocation>
</comment>
<keyword evidence="10" id="KW-1185">Reference proteome</keyword>
<evidence type="ECO:0000256" key="2">
    <source>
        <dbReference type="ARBA" id="ARBA00008335"/>
    </source>
</evidence>
<dbReference type="PANTHER" id="PTHR23502:SF74">
    <property type="entry name" value="MAJOR FACILITATOR SUPERFAMILY (MFS) PROFILE DOMAIN-CONTAINING PROTEIN"/>
    <property type="match status" value="1"/>
</dbReference>
<dbReference type="FunFam" id="1.20.1250.20:FF:000082">
    <property type="entry name" value="MFS multidrug transporter, putative"/>
    <property type="match status" value="1"/>
</dbReference>
<feature type="transmembrane region" description="Helical" evidence="7">
    <location>
        <begin position="160"/>
        <end position="179"/>
    </location>
</feature>
<keyword evidence="3 7" id="KW-0812">Transmembrane</keyword>
<evidence type="ECO:0000256" key="3">
    <source>
        <dbReference type="ARBA" id="ARBA00022692"/>
    </source>
</evidence>
<evidence type="ECO:0000256" key="5">
    <source>
        <dbReference type="ARBA" id="ARBA00023136"/>
    </source>
</evidence>
<dbReference type="GO" id="GO:0005886">
    <property type="term" value="C:plasma membrane"/>
    <property type="evidence" value="ECO:0007669"/>
    <property type="project" value="TreeGrafter"/>
</dbReference>
<dbReference type="EMBL" id="ML993613">
    <property type="protein sequence ID" value="KAF2162399.1"/>
    <property type="molecule type" value="Genomic_DNA"/>
</dbReference>
<feature type="transmembrane region" description="Helical" evidence="7">
    <location>
        <begin position="457"/>
        <end position="484"/>
    </location>
</feature>
<evidence type="ECO:0000256" key="4">
    <source>
        <dbReference type="ARBA" id="ARBA00022989"/>
    </source>
</evidence>
<dbReference type="InterPro" id="IPR011701">
    <property type="entry name" value="MFS"/>
</dbReference>
<dbReference type="RefSeq" id="XP_033663288.1">
    <property type="nucleotide sequence ID" value="XM_033818097.1"/>
</dbReference>
<keyword evidence="5 7" id="KW-0472">Membrane</keyword>
<dbReference type="SUPFAM" id="SSF103473">
    <property type="entry name" value="MFS general substrate transporter"/>
    <property type="match status" value="1"/>
</dbReference>
<dbReference type="Pfam" id="PF07690">
    <property type="entry name" value="MFS_1"/>
    <property type="match status" value="1"/>
</dbReference>
<dbReference type="Proteomes" id="UP000799537">
    <property type="component" value="Unassembled WGS sequence"/>
</dbReference>
<feature type="transmembrane region" description="Helical" evidence="7">
    <location>
        <begin position="301"/>
        <end position="322"/>
    </location>
</feature>
<evidence type="ECO:0000313" key="10">
    <source>
        <dbReference type="Proteomes" id="UP000799537"/>
    </source>
</evidence>
<dbReference type="OrthoDB" id="5141738at2759"/>
<evidence type="ECO:0000256" key="7">
    <source>
        <dbReference type="SAM" id="Phobius"/>
    </source>
</evidence>
<evidence type="ECO:0000256" key="1">
    <source>
        <dbReference type="ARBA" id="ARBA00004141"/>
    </source>
</evidence>
<evidence type="ECO:0000313" key="9">
    <source>
        <dbReference type="EMBL" id="KAF2162399.1"/>
    </source>
</evidence>